<evidence type="ECO:0000256" key="6">
    <source>
        <dbReference type="PIRNR" id="PIRNR036525"/>
    </source>
</evidence>
<dbReference type="Gene3D" id="3.30.950.10">
    <property type="entry name" value="Methyltransferase, Cobalt-precorrin-4 Transmethylase, Domain 2"/>
    <property type="match status" value="1"/>
</dbReference>
<evidence type="ECO:0000256" key="3">
    <source>
        <dbReference type="ARBA" id="ARBA00022603"/>
    </source>
</evidence>
<proteinExistence type="predicted"/>
<sequence>MRKLLVIGIGTGNPAHLTVQAVEALRSLDAVFVLDKGGSKSALTRIRQEICDRYMGERPYRFVAAPDPERDRAPADYGTAVADWHAARAVLLEDLIAQNLPEGGTGGFLVWGDPSLYDSTLRIIDRIAVRGRLPFTHAVIPGISSVQALCASHRIALNRIGEPVHVTTGRRLAEGLPEPLDTTVVMLDGDPALDRLDPDLTIHWGAYLGTPDEIVVAGRIGDVAPEILRRRAEARARHGWIMDTYLLRRPR</sequence>
<evidence type="ECO:0000256" key="1">
    <source>
        <dbReference type="ARBA" id="ARBA00004953"/>
    </source>
</evidence>
<dbReference type="Pfam" id="PF00590">
    <property type="entry name" value="TP_methylase"/>
    <property type="match status" value="1"/>
</dbReference>
<dbReference type="EMBL" id="BPQV01000005">
    <property type="protein sequence ID" value="GJE27333.1"/>
    <property type="molecule type" value="Genomic_DNA"/>
</dbReference>
<reference evidence="8" key="1">
    <citation type="journal article" date="2021" name="Front. Microbiol.">
        <title>Comprehensive Comparative Genomics and Phenotyping of Methylobacterium Species.</title>
        <authorList>
            <person name="Alessa O."/>
            <person name="Ogura Y."/>
            <person name="Fujitani Y."/>
            <person name="Takami H."/>
            <person name="Hayashi T."/>
            <person name="Sahin N."/>
            <person name="Tani A."/>
        </authorList>
    </citation>
    <scope>NUCLEOTIDE SEQUENCE</scope>
    <source>
        <strain evidence="8">NBRC 15689</strain>
    </source>
</reference>
<accession>A0ABQ4T6U6</accession>
<evidence type="ECO:0000313" key="8">
    <source>
        <dbReference type="EMBL" id="GJE27333.1"/>
    </source>
</evidence>
<dbReference type="InterPro" id="IPR014776">
    <property type="entry name" value="4pyrrole_Mease_sub2"/>
</dbReference>
<dbReference type="InterPro" id="IPR000878">
    <property type="entry name" value="4pyrrol_Mease"/>
</dbReference>
<keyword evidence="5 6" id="KW-0949">S-adenosyl-L-methionine</keyword>
<dbReference type="EC" id="2.1.1.152" evidence="6"/>
<dbReference type="PIRSF" id="PIRSF036525">
    <property type="entry name" value="CobF"/>
    <property type="match status" value="1"/>
</dbReference>
<evidence type="ECO:0000259" key="7">
    <source>
        <dbReference type="Pfam" id="PF00590"/>
    </source>
</evidence>
<keyword evidence="2" id="KW-0169">Cobalamin biosynthesis</keyword>
<dbReference type="InterPro" id="IPR035996">
    <property type="entry name" value="4pyrrol_Methylase_sf"/>
</dbReference>
<keyword evidence="4 6" id="KW-0808">Transferase</keyword>
<gene>
    <name evidence="8" type="ORF">LKMONMHP_2191</name>
</gene>
<evidence type="ECO:0000256" key="4">
    <source>
        <dbReference type="ARBA" id="ARBA00022679"/>
    </source>
</evidence>
<dbReference type="PANTHER" id="PTHR43467">
    <property type="entry name" value="COBALT-PRECORRIN-2 C(20)-METHYLTRANSFERASE"/>
    <property type="match status" value="1"/>
</dbReference>
<keyword evidence="3 6" id="KW-0489">Methyltransferase</keyword>
<evidence type="ECO:0000256" key="5">
    <source>
        <dbReference type="ARBA" id="ARBA00022691"/>
    </source>
</evidence>
<dbReference type="InterPro" id="IPR014777">
    <property type="entry name" value="4pyrrole_Mease_sub1"/>
</dbReference>
<comment type="function">
    <text evidence="6">Catalyzes the methylation of C-1 in precorrin-5 and the subsequent extrusion of acetic acid from the resulting intermediate to form cobalt-precorrin-6A.</text>
</comment>
<dbReference type="Proteomes" id="UP001055156">
    <property type="component" value="Unassembled WGS sequence"/>
</dbReference>
<name>A0ABQ4T6U6_METOR</name>
<protein>
    <recommendedName>
        <fullName evidence="6">Precorrin-6A synthase [deacetylating]</fullName>
        <ecNumber evidence="6">2.1.1.152</ecNumber>
    </recommendedName>
</protein>
<keyword evidence="9" id="KW-1185">Reference proteome</keyword>
<comment type="catalytic activity">
    <reaction evidence="6">
        <text>precorrin-5 + S-adenosyl-L-methionine + H2O = precorrin-6A + acetate + S-adenosyl-L-homocysteine + 2 H(+)</text>
        <dbReference type="Rhea" id="RHEA:18261"/>
        <dbReference type="ChEBI" id="CHEBI:15377"/>
        <dbReference type="ChEBI" id="CHEBI:15378"/>
        <dbReference type="ChEBI" id="CHEBI:30089"/>
        <dbReference type="ChEBI" id="CHEBI:57856"/>
        <dbReference type="ChEBI" id="CHEBI:59789"/>
        <dbReference type="ChEBI" id="CHEBI:77871"/>
        <dbReference type="ChEBI" id="CHEBI:77872"/>
        <dbReference type="EC" id="2.1.1.152"/>
    </reaction>
</comment>
<dbReference type="PANTHER" id="PTHR43467:SF1">
    <property type="entry name" value="PRECORRIN-6A SYNTHASE [DEACETYLATING]"/>
    <property type="match status" value="1"/>
</dbReference>
<dbReference type="CDD" id="cd11643">
    <property type="entry name" value="Precorrin-6A-synthase"/>
    <property type="match status" value="1"/>
</dbReference>
<evidence type="ECO:0000256" key="2">
    <source>
        <dbReference type="ARBA" id="ARBA00022573"/>
    </source>
</evidence>
<feature type="domain" description="Tetrapyrrole methylase" evidence="7">
    <location>
        <begin position="3"/>
        <end position="223"/>
    </location>
</feature>
<dbReference type="SUPFAM" id="SSF53790">
    <property type="entry name" value="Tetrapyrrole methylase"/>
    <property type="match status" value="1"/>
</dbReference>
<reference evidence="8" key="2">
    <citation type="submission" date="2021-08" db="EMBL/GenBank/DDBJ databases">
        <authorList>
            <person name="Tani A."/>
            <person name="Ola A."/>
            <person name="Ogura Y."/>
            <person name="Katsura K."/>
            <person name="Hayashi T."/>
        </authorList>
    </citation>
    <scope>NUCLEOTIDE SEQUENCE</scope>
    <source>
        <strain evidence="8">NBRC 15689</strain>
    </source>
</reference>
<dbReference type="InterPro" id="IPR012797">
    <property type="entry name" value="CobF"/>
</dbReference>
<evidence type="ECO:0000313" key="9">
    <source>
        <dbReference type="Proteomes" id="UP001055156"/>
    </source>
</evidence>
<organism evidence="8 9">
    <name type="scientific">Methylobacterium organophilum</name>
    <dbReference type="NCBI Taxonomy" id="410"/>
    <lineage>
        <taxon>Bacteria</taxon>
        <taxon>Pseudomonadati</taxon>
        <taxon>Pseudomonadota</taxon>
        <taxon>Alphaproteobacteria</taxon>
        <taxon>Hyphomicrobiales</taxon>
        <taxon>Methylobacteriaceae</taxon>
        <taxon>Methylobacterium</taxon>
    </lineage>
</organism>
<dbReference type="RefSeq" id="WP_238311173.1">
    <property type="nucleotide sequence ID" value="NZ_BPQV01000005.1"/>
</dbReference>
<dbReference type="NCBIfam" id="TIGR02434">
    <property type="entry name" value="CobF"/>
    <property type="match status" value="1"/>
</dbReference>
<comment type="caution">
    <text evidence="8">The sequence shown here is derived from an EMBL/GenBank/DDBJ whole genome shotgun (WGS) entry which is preliminary data.</text>
</comment>
<dbReference type="Gene3D" id="3.40.1010.10">
    <property type="entry name" value="Cobalt-precorrin-4 Transmethylase, Domain 1"/>
    <property type="match status" value="1"/>
</dbReference>
<comment type="pathway">
    <text evidence="1">Cofactor biosynthesis; adenosylcobalamin biosynthesis.</text>
</comment>